<dbReference type="EMBL" id="MU863726">
    <property type="protein sequence ID" value="KAK4096253.1"/>
    <property type="molecule type" value="Genomic_DNA"/>
</dbReference>
<dbReference type="AlphaFoldDB" id="A0AAN6SWT3"/>
<dbReference type="Pfam" id="PF07985">
    <property type="entry name" value="SRR1"/>
    <property type="match status" value="1"/>
</dbReference>
<dbReference type="Proteomes" id="UP001305647">
    <property type="component" value="Unassembled WGS sequence"/>
</dbReference>
<proteinExistence type="predicted"/>
<evidence type="ECO:0000256" key="1">
    <source>
        <dbReference type="SAM" id="Phobius"/>
    </source>
</evidence>
<evidence type="ECO:0000313" key="4">
    <source>
        <dbReference type="Proteomes" id="UP001305647"/>
    </source>
</evidence>
<organism evidence="3 4">
    <name type="scientific">Parathielavia hyrcaniae</name>
    <dbReference type="NCBI Taxonomy" id="113614"/>
    <lineage>
        <taxon>Eukaryota</taxon>
        <taxon>Fungi</taxon>
        <taxon>Dikarya</taxon>
        <taxon>Ascomycota</taxon>
        <taxon>Pezizomycotina</taxon>
        <taxon>Sordariomycetes</taxon>
        <taxon>Sordariomycetidae</taxon>
        <taxon>Sordariales</taxon>
        <taxon>Chaetomiaceae</taxon>
        <taxon>Parathielavia</taxon>
    </lineage>
</organism>
<evidence type="ECO:0000313" key="3">
    <source>
        <dbReference type="EMBL" id="KAK4096253.1"/>
    </source>
</evidence>
<dbReference type="InterPro" id="IPR012942">
    <property type="entry name" value="SRR1-like"/>
</dbReference>
<protein>
    <recommendedName>
        <fullName evidence="2">SRR1-like domain-containing protein</fullName>
    </recommendedName>
</protein>
<evidence type="ECO:0000259" key="2">
    <source>
        <dbReference type="Pfam" id="PF07985"/>
    </source>
</evidence>
<reference evidence="3" key="1">
    <citation type="journal article" date="2023" name="Mol. Phylogenet. Evol.">
        <title>Genome-scale phylogeny and comparative genomics of the fungal order Sordariales.</title>
        <authorList>
            <person name="Hensen N."/>
            <person name="Bonometti L."/>
            <person name="Westerberg I."/>
            <person name="Brannstrom I.O."/>
            <person name="Guillou S."/>
            <person name="Cros-Aarteil S."/>
            <person name="Calhoun S."/>
            <person name="Haridas S."/>
            <person name="Kuo A."/>
            <person name="Mondo S."/>
            <person name="Pangilinan J."/>
            <person name="Riley R."/>
            <person name="LaButti K."/>
            <person name="Andreopoulos B."/>
            <person name="Lipzen A."/>
            <person name="Chen C."/>
            <person name="Yan M."/>
            <person name="Daum C."/>
            <person name="Ng V."/>
            <person name="Clum A."/>
            <person name="Steindorff A."/>
            <person name="Ohm R.A."/>
            <person name="Martin F."/>
            <person name="Silar P."/>
            <person name="Natvig D.O."/>
            <person name="Lalanne C."/>
            <person name="Gautier V."/>
            <person name="Ament-Velasquez S.L."/>
            <person name="Kruys A."/>
            <person name="Hutchinson M.I."/>
            <person name="Powell A.J."/>
            <person name="Barry K."/>
            <person name="Miller A.N."/>
            <person name="Grigoriev I.V."/>
            <person name="Debuchy R."/>
            <person name="Gladieux P."/>
            <person name="Hiltunen Thoren M."/>
            <person name="Johannesson H."/>
        </authorList>
    </citation>
    <scope>NUCLEOTIDE SEQUENCE</scope>
    <source>
        <strain evidence="3">CBS 757.83</strain>
    </source>
</reference>
<accession>A0AAN6SWT3</accession>
<keyword evidence="4" id="KW-1185">Reference proteome</keyword>
<keyword evidence="1" id="KW-0472">Membrane</keyword>
<comment type="caution">
    <text evidence="3">The sequence shown here is derived from an EMBL/GenBank/DDBJ whole genome shotgun (WGS) entry which is preliminary data.</text>
</comment>
<keyword evidence="1" id="KW-1133">Transmembrane helix</keyword>
<dbReference type="PANTHER" id="PTHR42080">
    <property type="entry name" value="SRR1 DOMAIN-CONTAINING PROTEIN"/>
    <property type="match status" value="1"/>
</dbReference>
<name>A0AAN6SWT3_9PEZI</name>
<feature type="transmembrane region" description="Helical" evidence="1">
    <location>
        <begin position="378"/>
        <end position="404"/>
    </location>
</feature>
<reference evidence="3" key="2">
    <citation type="submission" date="2023-05" db="EMBL/GenBank/DDBJ databases">
        <authorList>
            <consortium name="Lawrence Berkeley National Laboratory"/>
            <person name="Steindorff A."/>
            <person name="Hensen N."/>
            <person name="Bonometti L."/>
            <person name="Westerberg I."/>
            <person name="Brannstrom I.O."/>
            <person name="Guillou S."/>
            <person name="Cros-Aarteil S."/>
            <person name="Calhoun S."/>
            <person name="Haridas S."/>
            <person name="Kuo A."/>
            <person name="Mondo S."/>
            <person name="Pangilinan J."/>
            <person name="Riley R."/>
            <person name="Labutti K."/>
            <person name="Andreopoulos B."/>
            <person name="Lipzen A."/>
            <person name="Chen C."/>
            <person name="Yanf M."/>
            <person name="Daum C."/>
            <person name="Ng V."/>
            <person name="Clum A."/>
            <person name="Ohm R."/>
            <person name="Martin F."/>
            <person name="Silar P."/>
            <person name="Natvig D."/>
            <person name="Lalanne C."/>
            <person name="Gautier V."/>
            <person name="Ament-Velasquez S.L."/>
            <person name="Kruys A."/>
            <person name="Hutchinson M.I."/>
            <person name="Powell A.J."/>
            <person name="Barry K."/>
            <person name="Miller A.N."/>
            <person name="Grigoriev I.V."/>
            <person name="Debuchy R."/>
            <person name="Gladieux P."/>
            <person name="Thoren M.H."/>
            <person name="Johannesson H."/>
        </authorList>
    </citation>
    <scope>NUCLEOTIDE SEQUENCE</scope>
    <source>
        <strain evidence="3">CBS 757.83</strain>
    </source>
</reference>
<feature type="domain" description="SRR1-like" evidence="2">
    <location>
        <begin position="220"/>
        <end position="337"/>
    </location>
</feature>
<sequence>MPYYPLPIPAHVMEEVENEERHEWKDEERRAKIRAEIRALWAPINAIYDSGTPFFTKAAIGSLVQQIDEAGIHRAQTEPRSLKLSIVGIDGKTVDTSLQIGVEHPLPPHWPRREDGSVLMDAMLDIDFRPIDRLTSIASAYLSEFDLGKAFLTMTVSVLPVPVRPATGEVVPDPADDPVRPASETRAVLQQEKEKWDASAACRELMATLQAVADAGRLPRVDNVVAFACHRPSVVARAERVATEHALVLSIRDFFARRHSDPTTTTMVWCYAQDPLYEDVDREVLGELGMTVLDHPRGFLQVDESTAVFALAPGVAVRQVVADIARPALMIWDKVCEIPRIGTTWVGRAEQADNISPRVEVMIKDYAELPFSSELAGFGSLLAVCFWTSCLIILLLSCLFSLVFETFPIGALAGVV</sequence>
<gene>
    <name evidence="3" type="ORF">N658DRAFT_46258</name>
</gene>
<dbReference type="PANTHER" id="PTHR42080:SF3">
    <property type="entry name" value="SRR1-LIKE DOMAIN-CONTAINING PROTEIN"/>
    <property type="match status" value="1"/>
</dbReference>
<keyword evidence="1" id="KW-0812">Transmembrane</keyword>